<dbReference type="Proteomes" id="UP000327493">
    <property type="component" value="Chromosome 16"/>
</dbReference>
<gene>
    <name evidence="1" type="ORF">FQN60_007949</name>
</gene>
<organism evidence="1 2">
    <name type="scientific">Etheostoma spectabile</name>
    <name type="common">orangethroat darter</name>
    <dbReference type="NCBI Taxonomy" id="54343"/>
    <lineage>
        <taxon>Eukaryota</taxon>
        <taxon>Metazoa</taxon>
        <taxon>Chordata</taxon>
        <taxon>Craniata</taxon>
        <taxon>Vertebrata</taxon>
        <taxon>Euteleostomi</taxon>
        <taxon>Actinopterygii</taxon>
        <taxon>Neopterygii</taxon>
        <taxon>Teleostei</taxon>
        <taxon>Neoteleostei</taxon>
        <taxon>Acanthomorphata</taxon>
        <taxon>Eupercaria</taxon>
        <taxon>Perciformes</taxon>
        <taxon>Percoidei</taxon>
        <taxon>Percidae</taxon>
        <taxon>Etheostomatinae</taxon>
        <taxon>Etheostoma</taxon>
    </lineage>
</organism>
<reference evidence="1 2" key="1">
    <citation type="submission" date="2019-08" db="EMBL/GenBank/DDBJ databases">
        <title>A chromosome-level genome assembly, high-density linkage maps, and genome scans reveal the genomic architecture of hybrid incompatibilities underlying speciation via character displacement in darters (Percidae: Etheostominae).</title>
        <authorList>
            <person name="Moran R.L."/>
            <person name="Catchen J.M."/>
            <person name="Fuller R.C."/>
        </authorList>
    </citation>
    <scope>NUCLEOTIDE SEQUENCE [LARGE SCALE GENOMIC DNA]</scope>
    <source>
        <strain evidence="1">EspeVRDwgs_2016</strain>
        <tissue evidence="1">Muscle</tissue>
    </source>
</reference>
<evidence type="ECO:0000313" key="2">
    <source>
        <dbReference type="Proteomes" id="UP000327493"/>
    </source>
</evidence>
<name>A0A5J5CS84_9PERO</name>
<sequence>MRMFSKNYSQRRQNMTFWSQMKWQSPFLKTCHNYYEFGDKPSKLLAHKIRSPSHQGTLTRLTQILEQLLTPKPSTTSSESFMLHYYPQCPNSKNPLRTLF</sequence>
<comment type="caution">
    <text evidence="1">The sequence shown here is derived from an EMBL/GenBank/DDBJ whole genome shotgun (WGS) entry which is preliminary data.</text>
</comment>
<proteinExistence type="predicted"/>
<accession>A0A5J5CS84</accession>
<keyword evidence="2" id="KW-1185">Reference proteome</keyword>
<dbReference type="AlphaFoldDB" id="A0A5J5CS84"/>
<evidence type="ECO:0000313" key="1">
    <source>
        <dbReference type="EMBL" id="KAA8584164.1"/>
    </source>
</evidence>
<dbReference type="EMBL" id="VOFY01000016">
    <property type="protein sequence ID" value="KAA8584164.1"/>
    <property type="molecule type" value="Genomic_DNA"/>
</dbReference>
<protein>
    <submittedName>
        <fullName evidence="1">Uncharacterized protein</fullName>
    </submittedName>
</protein>